<keyword evidence="1" id="KW-1003">Cell membrane</keyword>
<feature type="region of interest" description="Disordered" evidence="6">
    <location>
        <begin position="27"/>
        <end position="50"/>
    </location>
</feature>
<gene>
    <name evidence="8" type="ORF">E1757_19950</name>
</gene>
<keyword evidence="9" id="KW-1185">Reference proteome</keyword>
<dbReference type="PROSITE" id="PS51257">
    <property type="entry name" value="PROKAR_LIPOPROTEIN"/>
    <property type="match status" value="1"/>
</dbReference>
<evidence type="ECO:0000256" key="5">
    <source>
        <dbReference type="ARBA" id="ARBA00023288"/>
    </source>
</evidence>
<evidence type="ECO:0000256" key="6">
    <source>
        <dbReference type="SAM" id="MobiDB-lite"/>
    </source>
</evidence>
<proteinExistence type="predicted"/>
<keyword evidence="2 7" id="KW-0732">Signal</keyword>
<reference evidence="8 9" key="1">
    <citation type="submission" date="2019-03" db="EMBL/GenBank/DDBJ databases">
        <title>This is whole genome sequence of Paenibacillus sp MS74 strain.</title>
        <authorList>
            <person name="Trinh H.N."/>
        </authorList>
    </citation>
    <scope>NUCLEOTIDE SEQUENCE [LARGE SCALE GENOMIC DNA]</scope>
    <source>
        <strain evidence="8 9">MS74</strain>
    </source>
</reference>
<feature type="signal peptide" evidence="7">
    <location>
        <begin position="1"/>
        <end position="21"/>
    </location>
</feature>
<dbReference type="RefSeq" id="WP_133231360.1">
    <property type="nucleotide sequence ID" value="NZ_SMRT01000010.1"/>
</dbReference>
<evidence type="ECO:0000313" key="9">
    <source>
        <dbReference type="Proteomes" id="UP000295636"/>
    </source>
</evidence>
<evidence type="ECO:0000256" key="4">
    <source>
        <dbReference type="ARBA" id="ARBA00023139"/>
    </source>
</evidence>
<organism evidence="8 9">
    <name type="scientific">Paenibacillus piri</name>
    <dbReference type="NCBI Taxonomy" id="2547395"/>
    <lineage>
        <taxon>Bacteria</taxon>
        <taxon>Bacillati</taxon>
        <taxon>Bacillota</taxon>
        <taxon>Bacilli</taxon>
        <taxon>Bacillales</taxon>
        <taxon>Paenibacillaceae</taxon>
        <taxon>Paenibacillus</taxon>
    </lineage>
</organism>
<keyword evidence="5" id="KW-0449">Lipoprotein</keyword>
<evidence type="ECO:0000256" key="1">
    <source>
        <dbReference type="ARBA" id="ARBA00022475"/>
    </source>
</evidence>
<evidence type="ECO:0000256" key="2">
    <source>
        <dbReference type="ARBA" id="ARBA00022729"/>
    </source>
</evidence>
<evidence type="ECO:0000313" key="8">
    <source>
        <dbReference type="EMBL" id="TDF95391.1"/>
    </source>
</evidence>
<accession>A0A4R5KIT0</accession>
<comment type="caution">
    <text evidence="8">The sequence shown here is derived from an EMBL/GenBank/DDBJ whole genome shotgun (WGS) entry which is preliminary data.</text>
</comment>
<dbReference type="EMBL" id="SMRT01000010">
    <property type="protein sequence ID" value="TDF95391.1"/>
    <property type="molecule type" value="Genomic_DNA"/>
</dbReference>
<dbReference type="Proteomes" id="UP000295636">
    <property type="component" value="Unassembled WGS sequence"/>
</dbReference>
<evidence type="ECO:0000256" key="7">
    <source>
        <dbReference type="SAM" id="SignalP"/>
    </source>
</evidence>
<dbReference type="Gene3D" id="3.40.190.10">
    <property type="entry name" value="Periplasmic binding protein-like II"/>
    <property type="match status" value="1"/>
</dbReference>
<dbReference type="AlphaFoldDB" id="A0A4R5KIT0"/>
<keyword evidence="4" id="KW-0564">Palmitate</keyword>
<dbReference type="OrthoDB" id="55273at2"/>
<dbReference type="InterPro" id="IPR006059">
    <property type="entry name" value="SBP"/>
</dbReference>
<dbReference type="InterPro" id="IPR050490">
    <property type="entry name" value="Bact_solute-bd_prot1"/>
</dbReference>
<dbReference type="SUPFAM" id="SSF53850">
    <property type="entry name" value="Periplasmic binding protein-like II"/>
    <property type="match status" value="1"/>
</dbReference>
<dbReference type="PANTHER" id="PTHR43649">
    <property type="entry name" value="ARABINOSE-BINDING PROTEIN-RELATED"/>
    <property type="match status" value="1"/>
</dbReference>
<name>A0A4R5KIT0_9BACL</name>
<protein>
    <submittedName>
        <fullName evidence="8">Extracellular solute-binding protein</fullName>
    </submittedName>
</protein>
<evidence type="ECO:0000256" key="3">
    <source>
        <dbReference type="ARBA" id="ARBA00023136"/>
    </source>
</evidence>
<feature type="chain" id="PRO_5039224983" evidence="7">
    <location>
        <begin position="22"/>
        <end position="448"/>
    </location>
</feature>
<dbReference type="Pfam" id="PF13416">
    <property type="entry name" value="SBP_bac_8"/>
    <property type="match status" value="1"/>
</dbReference>
<feature type="compositionally biased region" description="Low complexity" evidence="6">
    <location>
        <begin position="28"/>
        <end position="47"/>
    </location>
</feature>
<dbReference type="PANTHER" id="PTHR43649:SF33">
    <property type="entry name" value="POLYGALACTURONAN_RHAMNOGALACTURONAN-BINDING PROTEIN YTCQ"/>
    <property type="match status" value="1"/>
</dbReference>
<sequence length="448" mass="48833">MQKANVFSKLAVLSICFALLAGCGGGDSKPSSSPNGSNPQAASPSNPKDMKAQITVWTWEPRDNQKKIIDDFNKDYPGIDVTFTNVESRDMVTKLQTAMASGADLPDVVWLESANRGKLIDLNIWEDLSGAPYNVKKEDLLDFMIPLSTTKEGKLVGIEVSPPFAGLSYKRDLAKKYLGTDDPVELEKLLKDWNAFTEKGKQVKEQSGGTVFMFTGVSEIISIAKGQNTIPLVKDGKLNIKESLTPIFSLALNMQKAGIVDKLEGGAPPAYLASYAAKKHIFYPAATWAPTYRIKANDKNGSGNWGIMGAPGGGFLNGGTIVAIPQKAKNKQAAFEYIKWMYLSEKGAISNRDHLEYFNTLKSTYKDPKFYSKTDAFFGGQDVLKKFAEIAPSVIVGPPVTKYDKEIIGAIDLAVKTMNSNEDGALSVDTLISSMEKDILSQVPELKK</sequence>
<keyword evidence="3" id="KW-0472">Membrane</keyword>